<name>A0A8R1I8G9_CAEJA</name>
<evidence type="ECO:0000313" key="1">
    <source>
        <dbReference type="EnsemblMetazoa" id="CJA26344a.1"/>
    </source>
</evidence>
<dbReference type="Proteomes" id="UP000005237">
    <property type="component" value="Unassembled WGS sequence"/>
</dbReference>
<accession>A0A8R1I8G9</accession>
<organism evidence="1 2">
    <name type="scientific">Caenorhabditis japonica</name>
    <dbReference type="NCBI Taxonomy" id="281687"/>
    <lineage>
        <taxon>Eukaryota</taxon>
        <taxon>Metazoa</taxon>
        <taxon>Ecdysozoa</taxon>
        <taxon>Nematoda</taxon>
        <taxon>Chromadorea</taxon>
        <taxon>Rhabditida</taxon>
        <taxon>Rhabditina</taxon>
        <taxon>Rhabditomorpha</taxon>
        <taxon>Rhabditoidea</taxon>
        <taxon>Rhabditidae</taxon>
        <taxon>Peloderinae</taxon>
        <taxon>Caenorhabditis</taxon>
    </lineage>
</organism>
<reference evidence="1" key="2">
    <citation type="submission" date="2022-06" db="UniProtKB">
        <authorList>
            <consortium name="EnsemblMetazoa"/>
        </authorList>
    </citation>
    <scope>IDENTIFICATION</scope>
    <source>
        <strain evidence="1">DF5081</strain>
    </source>
</reference>
<dbReference type="EnsemblMetazoa" id="CJA26344a.1">
    <property type="protein sequence ID" value="CJA26344a.1"/>
    <property type="gene ID" value="WBGene00181916"/>
</dbReference>
<reference evidence="2" key="1">
    <citation type="submission" date="2010-08" db="EMBL/GenBank/DDBJ databases">
        <authorList>
            <consortium name="Caenorhabditis japonica Sequencing Consortium"/>
            <person name="Wilson R.K."/>
        </authorList>
    </citation>
    <scope>NUCLEOTIDE SEQUENCE [LARGE SCALE GENOMIC DNA]</scope>
    <source>
        <strain evidence="2">DF5081</strain>
    </source>
</reference>
<protein>
    <submittedName>
        <fullName evidence="1">Uncharacterized protein</fullName>
    </submittedName>
</protein>
<keyword evidence="2" id="KW-1185">Reference proteome</keyword>
<proteinExistence type="predicted"/>
<evidence type="ECO:0000313" key="2">
    <source>
        <dbReference type="Proteomes" id="UP000005237"/>
    </source>
</evidence>
<dbReference type="AlphaFoldDB" id="A0A8R1I8G9"/>
<sequence length="109" mass="12168">MLVQNRSIVCVGREQMNSMSGRNVVANSRCTGVKKNRRATCFWNVNKTKDLPSVCILMNCLRGQIFPICDVSCSVFLVGGKFGMNDRPMKTATLSKMLLGRMTLLLSQF</sequence>